<feature type="transmembrane region" description="Helical" evidence="8">
    <location>
        <begin position="37"/>
        <end position="58"/>
    </location>
</feature>
<evidence type="ECO:0000256" key="5">
    <source>
        <dbReference type="ARBA" id="ARBA00022970"/>
    </source>
</evidence>
<evidence type="ECO:0000256" key="2">
    <source>
        <dbReference type="ARBA" id="ARBA00022448"/>
    </source>
</evidence>
<proteinExistence type="inferred from homology"/>
<comment type="similarity">
    <text evidence="8">Belongs to the binding-protein-dependent transport system permease family.</text>
</comment>
<evidence type="ECO:0000313" key="11">
    <source>
        <dbReference type="Proteomes" id="UP000515909"/>
    </source>
</evidence>
<evidence type="ECO:0000259" key="9">
    <source>
        <dbReference type="PROSITE" id="PS50928"/>
    </source>
</evidence>
<dbReference type="GO" id="GO:0006865">
    <property type="term" value="P:amino acid transport"/>
    <property type="evidence" value="ECO:0007669"/>
    <property type="project" value="UniProtKB-KW"/>
</dbReference>
<accession>A0A7G8TFR3</accession>
<gene>
    <name evidence="10" type="ORF">HCR03_00300</name>
</gene>
<feature type="transmembrane region" description="Helical" evidence="8">
    <location>
        <begin position="168"/>
        <end position="189"/>
    </location>
</feature>
<evidence type="ECO:0000256" key="6">
    <source>
        <dbReference type="ARBA" id="ARBA00022989"/>
    </source>
</evidence>
<evidence type="ECO:0000256" key="4">
    <source>
        <dbReference type="ARBA" id="ARBA00022692"/>
    </source>
</evidence>
<evidence type="ECO:0000313" key="10">
    <source>
        <dbReference type="EMBL" id="QNK42454.1"/>
    </source>
</evidence>
<dbReference type="PROSITE" id="PS50928">
    <property type="entry name" value="ABC_TM1"/>
    <property type="match status" value="1"/>
</dbReference>
<dbReference type="Gene3D" id="1.10.3720.10">
    <property type="entry name" value="MetI-like"/>
    <property type="match status" value="1"/>
</dbReference>
<reference evidence="10 11" key="1">
    <citation type="submission" date="2020-08" db="EMBL/GenBank/DDBJ databases">
        <title>The isolate Caproiciproducens sp. 7D4C2 produces n-caproate at mildly acidic conditions from hexoses: genome and rBOX comparison with related strains and chain-elongating bacteria.</title>
        <authorList>
            <person name="Esquivel-Elizondo S."/>
            <person name="Bagci C."/>
            <person name="Temovska M."/>
            <person name="Jeon B.S."/>
            <person name="Bessarab I."/>
            <person name="Williams R.B.H."/>
            <person name="Huson D.H."/>
            <person name="Angenent L.T."/>
        </authorList>
    </citation>
    <scope>NUCLEOTIDE SEQUENCE [LARGE SCALE GENOMIC DNA]</scope>
    <source>
        <strain evidence="10 11">7D4C2</strain>
    </source>
</reference>
<dbReference type="PANTHER" id="PTHR30614">
    <property type="entry name" value="MEMBRANE COMPONENT OF AMINO ACID ABC TRANSPORTER"/>
    <property type="match status" value="1"/>
</dbReference>
<comment type="subcellular location">
    <subcellularLocation>
        <location evidence="1 8">Cell membrane</location>
        <topology evidence="1 8">Multi-pass membrane protein</topology>
    </subcellularLocation>
</comment>
<dbReference type="GO" id="GO:0022857">
    <property type="term" value="F:transmembrane transporter activity"/>
    <property type="evidence" value="ECO:0007669"/>
    <property type="project" value="InterPro"/>
</dbReference>
<dbReference type="InterPro" id="IPR035906">
    <property type="entry name" value="MetI-like_sf"/>
</dbReference>
<evidence type="ECO:0000256" key="3">
    <source>
        <dbReference type="ARBA" id="ARBA00022475"/>
    </source>
</evidence>
<dbReference type="Proteomes" id="UP000515909">
    <property type="component" value="Chromosome"/>
</dbReference>
<dbReference type="SUPFAM" id="SSF161098">
    <property type="entry name" value="MetI-like"/>
    <property type="match status" value="1"/>
</dbReference>
<dbReference type="GO" id="GO:0043190">
    <property type="term" value="C:ATP-binding cassette (ABC) transporter complex"/>
    <property type="evidence" value="ECO:0007669"/>
    <property type="project" value="InterPro"/>
</dbReference>
<dbReference type="KEGG" id="cfem:HCR03_00300"/>
<dbReference type="InterPro" id="IPR000515">
    <property type="entry name" value="MetI-like"/>
</dbReference>
<name>A0A7G8TFR3_9FIRM</name>
<dbReference type="FunFam" id="1.10.3720.10:FF:000006">
    <property type="entry name" value="Glutamate/aspartate ABC transporter, permease protein GltK"/>
    <property type="match status" value="1"/>
</dbReference>
<feature type="domain" description="ABC transmembrane type-1" evidence="9">
    <location>
        <begin position="1"/>
        <end position="186"/>
    </location>
</feature>
<evidence type="ECO:0000256" key="7">
    <source>
        <dbReference type="ARBA" id="ARBA00023136"/>
    </source>
</evidence>
<keyword evidence="3" id="KW-1003">Cell membrane</keyword>
<evidence type="ECO:0000256" key="8">
    <source>
        <dbReference type="RuleBase" id="RU363032"/>
    </source>
</evidence>
<protein>
    <submittedName>
        <fullName evidence="10">Amino acid ABC transporter permease</fullName>
    </submittedName>
</protein>
<evidence type="ECO:0000256" key="1">
    <source>
        <dbReference type="ARBA" id="ARBA00004651"/>
    </source>
</evidence>
<dbReference type="InterPro" id="IPR043429">
    <property type="entry name" value="ArtM/GltK/GlnP/TcyL/YhdX-like"/>
</dbReference>
<keyword evidence="6 8" id="KW-1133">Transmembrane helix</keyword>
<sequence>MTLKVTTFGILIGILLGLFFALMRISKYRALTIPAKAYIWVIRGTPLLLQLLLIYYGLVGVVKMDNLPAAFVALGVHNGAYIAEIFRGAIQSVDRGQTEAGVSLGMTRRKVMRRIIFPQAFKRALPSLSNQFIIALKDSSLASSIAVPELLLKAKQIGSANFKLMESLSVAAVFYLVMTSVLTIITGLIEHALKTSSRQA</sequence>
<dbReference type="EMBL" id="CP060286">
    <property type="protein sequence ID" value="QNK42454.1"/>
    <property type="molecule type" value="Genomic_DNA"/>
</dbReference>
<dbReference type="CDD" id="cd06261">
    <property type="entry name" value="TM_PBP2"/>
    <property type="match status" value="1"/>
</dbReference>
<keyword evidence="2 8" id="KW-0813">Transport</keyword>
<dbReference type="NCBIfam" id="TIGR01726">
    <property type="entry name" value="HEQRo_perm_3TM"/>
    <property type="match status" value="1"/>
</dbReference>
<feature type="transmembrane region" description="Helical" evidence="8">
    <location>
        <begin position="6"/>
        <end position="25"/>
    </location>
</feature>
<dbReference type="Pfam" id="PF00528">
    <property type="entry name" value="BPD_transp_1"/>
    <property type="match status" value="1"/>
</dbReference>
<dbReference type="PANTHER" id="PTHR30614:SF0">
    <property type="entry name" value="L-CYSTINE TRANSPORT SYSTEM PERMEASE PROTEIN TCYL"/>
    <property type="match status" value="1"/>
</dbReference>
<keyword evidence="4 8" id="KW-0812">Transmembrane</keyword>
<dbReference type="AlphaFoldDB" id="A0A7G8TFR3"/>
<keyword evidence="7 8" id="KW-0472">Membrane</keyword>
<dbReference type="InterPro" id="IPR010065">
    <property type="entry name" value="AA_ABC_transptr_permease_3TM"/>
</dbReference>
<organism evidence="10 11">
    <name type="scientific">Caproicibacter fermentans</name>
    <dbReference type="NCBI Taxonomy" id="2576756"/>
    <lineage>
        <taxon>Bacteria</taxon>
        <taxon>Bacillati</taxon>
        <taxon>Bacillota</taxon>
        <taxon>Clostridia</taxon>
        <taxon>Eubacteriales</taxon>
        <taxon>Acutalibacteraceae</taxon>
        <taxon>Caproicibacter</taxon>
    </lineage>
</organism>
<keyword evidence="5" id="KW-0029">Amino-acid transport</keyword>